<keyword evidence="3" id="KW-1185">Reference proteome</keyword>
<proteinExistence type="predicted"/>
<gene>
    <name evidence="2" type="ORF">DY000_02045763</name>
</gene>
<evidence type="ECO:0000313" key="2">
    <source>
        <dbReference type="EMBL" id="KAF3610186.1"/>
    </source>
</evidence>
<reference evidence="2 3" key="1">
    <citation type="journal article" date="2020" name="BMC Genomics">
        <title>Intraspecific diversification of the crop wild relative Brassica cretica Lam. using demographic model selection.</title>
        <authorList>
            <person name="Kioukis A."/>
            <person name="Michalopoulou V.A."/>
            <person name="Briers L."/>
            <person name="Pirintsos S."/>
            <person name="Studholme D.J."/>
            <person name="Pavlidis P."/>
            <person name="Sarris P.F."/>
        </authorList>
    </citation>
    <scope>NUCLEOTIDE SEQUENCE [LARGE SCALE GENOMIC DNA]</scope>
    <source>
        <strain evidence="3">cv. PFS-1207/04</strain>
    </source>
</reference>
<organism evidence="2 3">
    <name type="scientific">Brassica cretica</name>
    <name type="common">Mustard</name>
    <dbReference type="NCBI Taxonomy" id="69181"/>
    <lineage>
        <taxon>Eukaryota</taxon>
        <taxon>Viridiplantae</taxon>
        <taxon>Streptophyta</taxon>
        <taxon>Embryophyta</taxon>
        <taxon>Tracheophyta</taxon>
        <taxon>Spermatophyta</taxon>
        <taxon>Magnoliopsida</taxon>
        <taxon>eudicotyledons</taxon>
        <taxon>Gunneridae</taxon>
        <taxon>Pentapetalae</taxon>
        <taxon>rosids</taxon>
        <taxon>malvids</taxon>
        <taxon>Brassicales</taxon>
        <taxon>Brassicaceae</taxon>
        <taxon>Brassiceae</taxon>
        <taxon>Brassica</taxon>
    </lineage>
</organism>
<accession>A0ABQ7F4N6</accession>
<dbReference type="EMBL" id="QGKV02000297">
    <property type="protein sequence ID" value="KAF3610186.1"/>
    <property type="molecule type" value="Genomic_DNA"/>
</dbReference>
<feature type="compositionally biased region" description="Polar residues" evidence="1">
    <location>
        <begin position="115"/>
        <end position="124"/>
    </location>
</feature>
<name>A0ABQ7F4N6_BRACR</name>
<comment type="caution">
    <text evidence="2">The sequence shown here is derived from an EMBL/GenBank/DDBJ whole genome shotgun (WGS) entry which is preliminary data.</text>
</comment>
<evidence type="ECO:0000313" key="3">
    <source>
        <dbReference type="Proteomes" id="UP000266723"/>
    </source>
</evidence>
<dbReference type="Proteomes" id="UP000266723">
    <property type="component" value="Unassembled WGS sequence"/>
</dbReference>
<evidence type="ECO:0000256" key="1">
    <source>
        <dbReference type="SAM" id="MobiDB-lite"/>
    </source>
</evidence>
<feature type="region of interest" description="Disordered" evidence="1">
    <location>
        <begin position="79"/>
        <end position="152"/>
    </location>
</feature>
<sequence length="209" mass="22803">MGVHEDYLGGVHLRERPWVVHVDYEAEVLLEKTLRTVHVDTSGTVCLLCECPWDWGTHGGNCVLGTVMPAMTEAASEPPRFLSVNGTQKPWSKPRGSKSSNPGGRELSGPVLGSKSVTTESMSESPRGKSVNRPRSEYIRSPRREAQRGDFGDRELSVLRNSEALFSTCSVSMTGAGLPDERAQAVRSLGSLLNYVRLDPREGYVGSLS</sequence>
<protein>
    <submittedName>
        <fullName evidence="2">Uncharacterized protein</fullName>
    </submittedName>
</protein>
<feature type="compositionally biased region" description="Basic and acidic residues" evidence="1">
    <location>
        <begin position="134"/>
        <end position="152"/>
    </location>
</feature>